<keyword evidence="4 9" id="KW-0645">Protease</keyword>
<feature type="active site" description="Charge relay system" evidence="9">
    <location>
        <position position="215"/>
    </location>
</feature>
<dbReference type="Gene3D" id="3.40.50.200">
    <property type="entry name" value="Peptidase S8/S53 domain"/>
    <property type="match status" value="1"/>
</dbReference>
<evidence type="ECO:0000256" key="1">
    <source>
        <dbReference type="ARBA" id="ARBA00004613"/>
    </source>
</evidence>
<feature type="domain" description="Subtilisin-like protease fibronectin type-III" evidence="15">
    <location>
        <begin position="705"/>
        <end position="792"/>
    </location>
</feature>
<dbReference type="InterPro" id="IPR010259">
    <property type="entry name" value="S8pro/Inhibitor_I9"/>
</dbReference>
<dbReference type="PROSITE" id="PS00136">
    <property type="entry name" value="SUBTILASE_ASP"/>
    <property type="match status" value="1"/>
</dbReference>
<dbReference type="InterPro" id="IPR000209">
    <property type="entry name" value="Peptidase_S8/S53_dom"/>
</dbReference>
<feature type="chain" id="PRO_5047334259" evidence="11">
    <location>
        <begin position="25"/>
        <end position="874"/>
    </location>
</feature>
<feature type="domain" description="Peptidase S8/S53" evidence="12">
    <location>
        <begin position="206"/>
        <end position="659"/>
    </location>
</feature>
<comment type="caution">
    <text evidence="16">The sequence shown here is derived from an EMBL/GenBank/DDBJ whole genome shotgun (WGS) entry which is preliminary data.</text>
</comment>
<evidence type="ECO:0000259" key="14">
    <source>
        <dbReference type="Pfam" id="PF05922"/>
    </source>
</evidence>
<evidence type="ECO:0000256" key="10">
    <source>
        <dbReference type="RuleBase" id="RU003355"/>
    </source>
</evidence>
<dbReference type="SUPFAM" id="SSF52743">
    <property type="entry name" value="Subtilisin-like"/>
    <property type="match status" value="1"/>
</dbReference>
<proteinExistence type="inferred from homology"/>
<dbReference type="InterPro" id="IPR036852">
    <property type="entry name" value="Peptidase_S8/S53_dom_sf"/>
</dbReference>
<dbReference type="InterPro" id="IPR045051">
    <property type="entry name" value="SBT"/>
</dbReference>
<evidence type="ECO:0000313" key="17">
    <source>
        <dbReference type="Proteomes" id="UP001165561"/>
    </source>
</evidence>
<feature type="active site" description="Charge relay system" evidence="9">
    <location>
        <position position="287"/>
    </location>
</feature>
<dbReference type="Pfam" id="PF05922">
    <property type="entry name" value="Inhibitor_I9"/>
    <property type="match status" value="1"/>
</dbReference>
<dbReference type="InterPro" id="IPR023828">
    <property type="entry name" value="Peptidase_S8_Ser-AS"/>
</dbReference>
<dbReference type="PROSITE" id="PS51892">
    <property type="entry name" value="SUBTILASE"/>
    <property type="match status" value="1"/>
</dbReference>
<evidence type="ECO:0000256" key="9">
    <source>
        <dbReference type="PROSITE-ProRule" id="PRU01240"/>
    </source>
</evidence>
<evidence type="ECO:0000259" key="15">
    <source>
        <dbReference type="Pfam" id="PF17766"/>
    </source>
</evidence>
<evidence type="ECO:0000256" key="7">
    <source>
        <dbReference type="ARBA" id="ARBA00022825"/>
    </source>
</evidence>
<evidence type="ECO:0000313" key="16">
    <source>
        <dbReference type="EMBL" id="MDD9206682.1"/>
    </source>
</evidence>
<keyword evidence="8" id="KW-0325">Glycoprotein</keyword>
<feature type="non-terminal residue" evidence="16">
    <location>
        <position position="874"/>
    </location>
</feature>
<dbReference type="InterPro" id="IPR034197">
    <property type="entry name" value="Peptidases_S8_3"/>
</dbReference>
<evidence type="ECO:0000256" key="11">
    <source>
        <dbReference type="SAM" id="SignalP"/>
    </source>
</evidence>
<dbReference type="PRINTS" id="PR00723">
    <property type="entry name" value="SUBTILISIN"/>
</dbReference>
<evidence type="ECO:0000256" key="3">
    <source>
        <dbReference type="ARBA" id="ARBA00022525"/>
    </source>
</evidence>
<dbReference type="Pfam" id="PF02225">
    <property type="entry name" value="PA"/>
    <property type="match status" value="1"/>
</dbReference>
<dbReference type="EMBL" id="JARACI010000951">
    <property type="protein sequence ID" value="MDD9206682.1"/>
    <property type="molecule type" value="Genomic_DNA"/>
</dbReference>
<keyword evidence="7 9" id="KW-0720">Serine protease</keyword>
<feature type="domain" description="Inhibitor I9" evidence="14">
    <location>
        <begin position="74"/>
        <end position="180"/>
    </location>
</feature>
<dbReference type="InterPro" id="IPR041469">
    <property type="entry name" value="Subtilisin-like_FN3"/>
</dbReference>
<dbReference type="PANTHER" id="PTHR10795">
    <property type="entry name" value="PROPROTEIN CONVERTASE SUBTILISIN/KEXIN"/>
    <property type="match status" value="1"/>
</dbReference>
<keyword evidence="6 9" id="KW-0378">Hydrolase</keyword>
<dbReference type="PROSITE" id="PS00138">
    <property type="entry name" value="SUBTILASE_SER"/>
    <property type="match status" value="1"/>
</dbReference>
<feature type="signal peptide" evidence="11">
    <location>
        <begin position="1"/>
        <end position="24"/>
    </location>
</feature>
<dbReference type="Pfam" id="PF00082">
    <property type="entry name" value="Peptidase_S8"/>
    <property type="match status" value="1"/>
</dbReference>
<evidence type="ECO:0000259" key="12">
    <source>
        <dbReference type="Pfam" id="PF00082"/>
    </source>
</evidence>
<gene>
    <name evidence="16" type="ORF">PU560_09420</name>
</gene>
<dbReference type="Gene3D" id="2.60.40.2310">
    <property type="match status" value="1"/>
</dbReference>
<dbReference type="Proteomes" id="UP001165561">
    <property type="component" value="Unassembled WGS sequence"/>
</dbReference>
<evidence type="ECO:0000256" key="6">
    <source>
        <dbReference type="ARBA" id="ARBA00022801"/>
    </source>
</evidence>
<dbReference type="Gene3D" id="3.50.30.30">
    <property type="match status" value="1"/>
</dbReference>
<protein>
    <submittedName>
        <fullName evidence="16">S8 family serine peptidase</fullName>
    </submittedName>
</protein>
<evidence type="ECO:0000256" key="5">
    <source>
        <dbReference type="ARBA" id="ARBA00022729"/>
    </source>
</evidence>
<keyword evidence="5 11" id="KW-0732">Signal</keyword>
<feature type="active site" description="Charge relay system" evidence="9">
    <location>
        <position position="615"/>
    </location>
</feature>
<evidence type="ECO:0000256" key="2">
    <source>
        <dbReference type="ARBA" id="ARBA00011073"/>
    </source>
</evidence>
<dbReference type="CDD" id="cd02120">
    <property type="entry name" value="PA_subtilisin_like"/>
    <property type="match status" value="1"/>
</dbReference>
<sequence length="874" mass="88934">MYRTSSRLLSLLSAGALAIGLAPAAAGAPESSAAAREPDATLEAVEVTDRTSMPRDGSKATVMRLGTSATPERYIVQLAEPSVAGYEGGIRGLQATQPEPGGKLDLSAAPVRTYAAHLADKQAGLRAAIRKETGRAPSVDFTYTYALNGIAVNLTADEAAAVAELPDVTSVVVDFSRELQTDNGPEWIGAPALWEGTATGGVGTRGEGVVAGIIDSGINPSNPSFADVVPESQGGDGYDHTNPLGAGNYLGMCDPEAEQYDERFSCNDKLIGAWDFAGDGPFDTDGHGTHTASTAAGNQVDAVVEGPSGISDTRAISGVAPHANIVAYDVCTVEGCGVAAITAAIDQAIADEVDVINYSIGSSAPSNAWSDPDGLGFLNARAAGIFVATSAGNDGPAAATVGSPGDVPWVTSVAASTHDRSYPNAATDLTRMDGTELPDISGLGFTTGLGATPIVYAGDYGDPLCLPGGFPEDAFDGEIVVCDRGANARTEKGEVVRDAGAGGMVLANDEASGDSLTGDAHVLPAVHITYADGLALKQWLAEGEGHTAAIRGATVDEDPAYGDITAGFSSRGPNRALDVLSPSVTAPGVDIIAAHGASTEDQEVAPEWAFVSGTSMASPHVAGAGALLMDLHPDWSPAEIQSALMTTAITAGVTKEDGTTPADPFDMGSGRVDLAAAANAGLVLDEDLADYLAADPVEGGDPSSVNLASMANSQCLQSCSWTRTVTGSAEGTVEWTASVAATDSVTLAVEPQSFTLAEGETQEITVTADVTAADTDVYRFGQLTLTPSVAQVPVASMPVAVLPSSGVLPDDVVIDTRRDAGSQLVEDLRAVEVADLQTEVAGLTPLDTVEHSVAQDPTNTDPYDSAEGTIVTTV</sequence>
<organism evidence="16 17">
    <name type="scientific">Georgenia halotolerans</name>
    <dbReference type="NCBI Taxonomy" id="3028317"/>
    <lineage>
        <taxon>Bacteria</taxon>
        <taxon>Bacillati</taxon>
        <taxon>Actinomycetota</taxon>
        <taxon>Actinomycetes</taxon>
        <taxon>Micrococcales</taxon>
        <taxon>Bogoriellaceae</taxon>
        <taxon>Georgenia</taxon>
    </lineage>
</organism>
<dbReference type="InterPro" id="IPR003137">
    <property type="entry name" value="PA_domain"/>
</dbReference>
<dbReference type="SUPFAM" id="SSF52025">
    <property type="entry name" value="PA domain"/>
    <property type="match status" value="1"/>
</dbReference>
<name>A0ABT5TXK7_9MICO</name>
<comment type="similarity">
    <text evidence="2 9 10">Belongs to the peptidase S8 family.</text>
</comment>
<evidence type="ECO:0000256" key="4">
    <source>
        <dbReference type="ARBA" id="ARBA00022670"/>
    </source>
</evidence>
<accession>A0ABT5TXK7</accession>
<dbReference type="Gene3D" id="3.30.70.80">
    <property type="entry name" value="Peptidase S8 propeptide/proteinase inhibitor I9"/>
    <property type="match status" value="1"/>
</dbReference>
<dbReference type="InterPro" id="IPR046450">
    <property type="entry name" value="PA_dom_sf"/>
</dbReference>
<dbReference type="InterPro" id="IPR023827">
    <property type="entry name" value="Peptidase_S8_Asp-AS"/>
</dbReference>
<keyword evidence="3" id="KW-0964">Secreted</keyword>
<comment type="subcellular location">
    <subcellularLocation>
        <location evidence="1">Secreted</location>
    </subcellularLocation>
</comment>
<dbReference type="CDD" id="cd04852">
    <property type="entry name" value="Peptidases_S8_3"/>
    <property type="match status" value="1"/>
</dbReference>
<reference evidence="16" key="1">
    <citation type="submission" date="2023-02" db="EMBL/GenBank/DDBJ databases">
        <title>Georgenia sp.10Sc9-8, isolated from a soil sample collected from the Taklamakan desert.</title>
        <authorList>
            <person name="Liu S."/>
        </authorList>
    </citation>
    <scope>NUCLEOTIDE SEQUENCE</scope>
    <source>
        <strain evidence="16">10Sc9-8</strain>
    </source>
</reference>
<feature type="domain" description="PA" evidence="13">
    <location>
        <begin position="453"/>
        <end position="536"/>
    </location>
</feature>
<dbReference type="Pfam" id="PF17766">
    <property type="entry name" value="fn3_6"/>
    <property type="match status" value="1"/>
</dbReference>
<dbReference type="InterPro" id="IPR015500">
    <property type="entry name" value="Peptidase_S8_subtilisin-rel"/>
</dbReference>
<evidence type="ECO:0000256" key="8">
    <source>
        <dbReference type="ARBA" id="ARBA00023180"/>
    </source>
</evidence>
<dbReference type="InterPro" id="IPR037045">
    <property type="entry name" value="S8pro/Inhibitor_I9_sf"/>
</dbReference>
<keyword evidence="17" id="KW-1185">Reference proteome</keyword>
<evidence type="ECO:0000259" key="13">
    <source>
        <dbReference type="Pfam" id="PF02225"/>
    </source>
</evidence>